<evidence type="ECO:0000256" key="17">
    <source>
        <dbReference type="ARBA" id="ARBA00024827"/>
    </source>
</evidence>
<dbReference type="GO" id="GO:0046872">
    <property type="term" value="F:metal ion binding"/>
    <property type="evidence" value="ECO:0007669"/>
    <property type="project" value="UniProtKB-KW"/>
</dbReference>
<evidence type="ECO:0000256" key="12">
    <source>
        <dbReference type="ARBA" id="ARBA00022777"/>
    </source>
</evidence>
<reference evidence="23 24" key="1">
    <citation type="submission" date="2018-07" db="EMBL/GenBank/DDBJ databases">
        <title>Leeuwenhoekiella genomics.</title>
        <authorList>
            <person name="Tahon G."/>
            <person name="Willems A."/>
        </authorList>
    </citation>
    <scope>NUCLEOTIDE SEQUENCE [LARGE SCALE GENOMIC DNA]</scope>
    <source>
        <strain evidence="23 24">R-50232</strain>
    </source>
</reference>
<keyword evidence="13" id="KW-0067">ATP-binding</keyword>
<keyword evidence="20" id="KW-0472">Membrane</keyword>
<dbReference type="SMART" id="SM00387">
    <property type="entry name" value="HATPase_c"/>
    <property type="match status" value="1"/>
</dbReference>
<dbReference type="Gene3D" id="1.20.5.1930">
    <property type="match status" value="1"/>
</dbReference>
<dbReference type="Pfam" id="PF07730">
    <property type="entry name" value="HisKA_3"/>
    <property type="match status" value="1"/>
</dbReference>
<feature type="chain" id="PRO_5020369632" description="Oxygen sensor histidine kinase NreB" evidence="21">
    <location>
        <begin position="20"/>
        <end position="620"/>
    </location>
</feature>
<keyword evidence="8" id="KW-0597">Phosphoprotein</keyword>
<keyword evidence="16" id="KW-0411">Iron-sulfur</keyword>
<dbReference type="GO" id="GO:0046983">
    <property type="term" value="F:protein dimerization activity"/>
    <property type="evidence" value="ECO:0007669"/>
    <property type="project" value="InterPro"/>
</dbReference>
<dbReference type="GO" id="GO:0005524">
    <property type="term" value="F:ATP binding"/>
    <property type="evidence" value="ECO:0007669"/>
    <property type="project" value="UniProtKB-KW"/>
</dbReference>
<dbReference type="PROSITE" id="PS50109">
    <property type="entry name" value="HIS_KIN"/>
    <property type="match status" value="1"/>
</dbReference>
<accession>A0A4Q0NUH5</accession>
<dbReference type="RefSeq" id="WP_128761636.1">
    <property type="nucleotide sequence ID" value="NZ_QOVI01000004.1"/>
</dbReference>
<evidence type="ECO:0000256" key="2">
    <source>
        <dbReference type="ARBA" id="ARBA00001966"/>
    </source>
</evidence>
<evidence type="ECO:0000256" key="1">
    <source>
        <dbReference type="ARBA" id="ARBA00000085"/>
    </source>
</evidence>
<evidence type="ECO:0000256" key="21">
    <source>
        <dbReference type="SAM" id="SignalP"/>
    </source>
</evidence>
<comment type="function">
    <text evidence="17">Member of the two-component regulatory system NreB/NreC involved in the control of dissimilatory nitrate/nitrite reduction in response to oxygen. NreB functions as a direct oxygen sensor histidine kinase which is autophosphorylated, in the absence of oxygen, probably at the conserved histidine residue, and transfers its phosphate group probably to a conserved aspartate residue of NreC. NreB/NreC activates the expression of the nitrate (narGHJI) and nitrite (nir) reductase operons, as well as the putative nitrate transporter gene narT.</text>
</comment>
<feature type="transmembrane region" description="Helical" evidence="20">
    <location>
        <begin position="363"/>
        <end position="385"/>
    </location>
</feature>
<feature type="coiled-coil region" evidence="19">
    <location>
        <begin position="385"/>
        <end position="414"/>
    </location>
</feature>
<keyword evidence="10" id="KW-0479">Metal-binding</keyword>
<sequence>MIRLLSKLFFFLVFSLSFGQQTDFSKFDTYFQFLKELENQQAVEQLQTIEDTTYAIPLKTFANLTYQGFIGKASTYTALCQERESKNAFLNTVYLLNTGYYAFYFSQDRTAAYPYFYAALKSANRTKYKPLQRRSLRAILQYFHHEIARNNNNFQVFLDHYKSLISDIHDQVYVQVYEVIFDSSVLHVQSAYHKKAAQLELLIPQLKPNCKLLPKLYLEIALFYELTENLNKSAVYYQKVFDEGKDIPYYNDNRFSAITKLAYLEHLQGRSESALEKLKEVSCCYNPQDSLKNTFFVEYYLSKFHEGLSNDSLALAHYKSHVEAGHQINFRDNSLEISRLQVELETEKKANDLLLERQAKKRFLLITLGLLALLVILILIGYLVLTNSKKRRKLAEQQNELEKERVKNLLKEQELTSIDAMIAGQEKERTRIAGELHDDLGALMTNLRLHFESLKSSRAPQLFDKTDELLNEAYQKVRSIAHAKNSGVIANQGLLRAVKELAQKVSQLNGLEIEVVHHEMTNRLENSLELSIFRIIQELITNIIKHAQATSATIHLINHGDSLNIMIEDNGVGFETRHVLTRSSGMGISNIDRRVEHLNGSLTLESEPGKGTTVIIDIPL</sequence>
<evidence type="ECO:0000313" key="24">
    <source>
        <dbReference type="Proteomes" id="UP000289821"/>
    </source>
</evidence>
<dbReference type="OrthoDB" id="9760839at2"/>
<keyword evidence="12 23" id="KW-0418">Kinase</keyword>
<keyword evidence="11" id="KW-0547">Nucleotide-binding</keyword>
<keyword evidence="9" id="KW-0808">Transferase</keyword>
<comment type="catalytic activity">
    <reaction evidence="1">
        <text>ATP + protein L-histidine = ADP + protein N-phospho-L-histidine.</text>
        <dbReference type="EC" id="2.7.13.3"/>
    </reaction>
</comment>
<comment type="caution">
    <text evidence="23">The sequence shown here is derived from an EMBL/GenBank/DDBJ whole genome shotgun (WGS) entry which is preliminary data.</text>
</comment>
<dbReference type="PANTHER" id="PTHR24421">
    <property type="entry name" value="NITRATE/NITRITE SENSOR PROTEIN NARX-RELATED"/>
    <property type="match status" value="1"/>
</dbReference>
<dbReference type="PANTHER" id="PTHR24421:SF10">
    <property type="entry name" value="NITRATE_NITRITE SENSOR PROTEIN NARQ"/>
    <property type="match status" value="1"/>
</dbReference>
<evidence type="ECO:0000256" key="11">
    <source>
        <dbReference type="ARBA" id="ARBA00022741"/>
    </source>
</evidence>
<dbReference type="Proteomes" id="UP000289821">
    <property type="component" value="Unassembled WGS sequence"/>
</dbReference>
<feature type="signal peptide" evidence="21">
    <location>
        <begin position="1"/>
        <end position="19"/>
    </location>
</feature>
<evidence type="ECO:0000256" key="8">
    <source>
        <dbReference type="ARBA" id="ARBA00022553"/>
    </source>
</evidence>
<keyword evidence="21" id="KW-0732">Signal</keyword>
<gene>
    <name evidence="23" type="ORF">DSM04_104331</name>
</gene>
<comment type="subcellular location">
    <subcellularLocation>
        <location evidence="3">Cytoplasm</location>
    </subcellularLocation>
</comment>
<evidence type="ECO:0000256" key="20">
    <source>
        <dbReference type="SAM" id="Phobius"/>
    </source>
</evidence>
<organism evidence="23 24">
    <name type="scientific">Leeuwenhoekiella aestuarii</name>
    <dbReference type="NCBI Taxonomy" id="2249426"/>
    <lineage>
        <taxon>Bacteria</taxon>
        <taxon>Pseudomonadati</taxon>
        <taxon>Bacteroidota</taxon>
        <taxon>Flavobacteriia</taxon>
        <taxon>Flavobacteriales</taxon>
        <taxon>Flavobacteriaceae</taxon>
        <taxon>Leeuwenhoekiella</taxon>
    </lineage>
</organism>
<evidence type="ECO:0000256" key="18">
    <source>
        <dbReference type="ARBA" id="ARBA00030800"/>
    </source>
</evidence>
<dbReference type="PRINTS" id="PR00344">
    <property type="entry name" value="BCTRLSENSOR"/>
</dbReference>
<dbReference type="GO" id="GO:0005737">
    <property type="term" value="C:cytoplasm"/>
    <property type="evidence" value="ECO:0007669"/>
    <property type="project" value="UniProtKB-SubCell"/>
</dbReference>
<keyword evidence="19" id="KW-0175">Coiled coil</keyword>
<dbReference type="InterPro" id="IPR036890">
    <property type="entry name" value="HATPase_C_sf"/>
</dbReference>
<keyword evidence="20" id="KW-1133">Transmembrane helix</keyword>
<dbReference type="GO" id="GO:0000155">
    <property type="term" value="F:phosphorelay sensor kinase activity"/>
    <property type="evidence" value="ECO:0007669"/>
    <property type="project" value="InterPro"/>
</dbReference>
<evidence type="ECO:0000256" key="10">
    <source>
        <dbReference type="ARBA" id="ARBA00022723"/>
    </source>
</evidence>
<keyword evidence="15" id="KW-0902">Two-component regulatory system</keyword>
<evidence type="ECO:0000256" key="7">
    <source>
        <dbReference type="ARBA" id="ARBA00022490"/>
    </source>
</evidence>
<evidence type="ECO:0000256" key="19">
    <source>
        <dbReference type="SAM" id="Coils"/>
    </source>
</evidence>
<keyword evidence="20" id="KW-0812">Transmembrane</keyword>
<dbReference type="InterPro" id="IPR005467">
    <property type="entry name" value="His_kinase_dom"/>
</dbReference>
<evidence type="ECO:0000256" key="5">
    <source>
        <dbReference type="ARBA" id="ARBA00017322"/>
    </source>
</evidence>
<feature type="domain" description="Histidine kinase" evidence="22">
    <location>
        <begin position="431"/>
        <end position="620"/>
    </location>
</feature>
<keyword evidence="24" id="KW-1185">Reference proteome</keyword>
<dbReference type="GO" id="GO:0016020">
    <property type="term" value="C:membrane"/>
    <property type="evidence" value="ECO:0007669"/>
    <property type="project" value="InterPro"/>
</dbReference>
<dbReference type="InterPro" id="IPR011712">
    <property type="entry name" value="Sig_transdc_His_kin_sub3_dim/P"/>
</dbReference>
<dbReference type="InterPro" id="IPR004358">
    <property type="entry name" value="Sig_transdc_His_kin-like_C"/>
</dbReference>
<dbReference type="EC" id="2.7.13.3" evidence="4"/>
<evidence type="ECO:0000259" key="22">
    <source>
        <dbReference type="PROSITE" id="PS50109"/>
    </source>
</evidence>
<dbReference type="CDD" id="cd16917">
    <property type="entry name" value="HATPase_UhpB-NarQ-NarX-like"/>
    <property type="match status" value="1"/>
</dbReference>
<name>A0A4Q0NUH5_9FLAO</name>
<proteinExistence type="predicted"/>
<evidence type="ECO:0000256" key="13">
    <source>
        <dbReference type="ARBA" id="ARBA00022840"/>
    </source>
</evidence>
<dbReference type="AlphaFoldDB" id="A0A4Q0NUH5"/>
<dbReference type="GO" id="GO:0051539">
    <property type="term" value="F:4 iron, 4 sulfur cluster binding"/>
    <property type="evidence" value="ECO:0007669"/>
    <property type="project" value="UniProtKB-KW"/>
</dbReference>
<evidence type="ECO:0000256" key="15">
    <source>
        <dbReference type="ARBA" id="ARBA00023012"/>
    </source>
</evidence>
<dbReference type="InterPro" id="IPR003594">
    <property type="entry name" value="HATPase_dom"/>
</dbReference>
<dbReference type="Gene3D" id="3.30.565.10">
    <property type="entry name" value="Histidine kinase-like ATPase, C-terminal domain"/>
    <property type="match status" value="1"/>
</dbReference>
<dbReference type="SUPFAM" id="SSF55874">
    <property type="entry name" value="ATPase domain of HSP90 chaperone/DNA topoisomerase II/histidine kinase"/>
    <property type="match status" value="1"/>
</dbReference>
<evidence type="ECO:0000256" key="4">
    <source>
        <dbReference type="ARBA" id="ARBA00012438"/>
    </source>
</evidence>
<evidence type="ECO:0000313" key="23">
    <source>
        <dbReference type="EMBL" id="RXG14223.1"/>
    </source>
</evidence>
<keyword evidence="6" id="KW-0004">4Fe-4S</keyword>
<dbReference type="Pfam" id="PF02518">
    <property type="entry name" value="HATPase_c"/>
    <property type="match status" value="1"/>
</dbReference>
<keyword evidence="14" id="KW-0408">Iron</keyword>
<dbReference type="EMBL" id="QOVI01000004">
    <property type="protein sequence ID" value="RXG14223.1"/>
    <property type="molecule type" value="Genomic_DNA"/>
</dbReference>
<evidence type="ECO:0000256" key="6">
    <source>
        <dbReference type="ARBA" id="ARBA00022485"/>
    </source>
</evidence>
<evidence type="ECO:0000256" key="16">
    <source>
        <dbReference type="ARBA" id="ARBA00023014"/>
    </source>
</evidence>
<evidence type="ECO:0000256" key="9">
    <source>
        <dbReference type="ARBA" id="ARBA00022679"/>
    </source>
</evidence>
<protein>
    <recommendedName>
        <fullName evidence="5">Oxygen sensor histidine kinase NreB</fullName>
        <ecNumber evidence="4">2.7.13.3</ecNumber>
    </recommendedName>
    <alternativeName>
        <fullName evidence="18">Nitrogen regulation protein B</fullName>
    </alternativeName>
</protein>
<comment type="cofactor">
    <cofactor evidence="2">
        <name>[4Fe-4S] cluster</name>
        <dbReference type="ChEBI" id="CHEBI:49883"/>
    </cofactor>
</comment>
<keyword evidence="7" id="KW-0963">Cytoplasm</keyword>
<evidence type="ECO:0000256" key="14">
    <source>
        <dbReference type="ARBA" id="ARBA00023004"/>
    </source>
</evidence>
<dbReference type="InterPro" id="IPR050482">
    <property type="entry name" value="Sensor_HK_TwoCompSys"/>
</dbReference>
<evidence type="ECO:0000256" key="3">
    <source>
        <dbReference type="ARBA" id="ARBA00004496"/>
    </source>
</evidence>